<dbReference type="GO" id="GO:0030864">
    <property type="term" value="C:cortical actin cytoskeleton"/>
    <property type="evidence" value="ECO:0007669"/>
    <property type="project" value="TreeGrafter"/>
</dbReference>
<dbReference type="PANTHER" id="PTHR10241:SF29">
    <property type="entry name" value="LETHAL(2) GIANT LARVAE PROTEIN"/>
    <property type="match status" value="1"/>
</dbReference>
<dbReference type="GO" id="GO:0051294">
    <property type="term" value="P:establishment of spindle orientation"/>
    <property type="evidence" value="ECO:0007669"/>
    <property type="project" value="TreeGrafter"/>
</dbReference>
<dbReference type="SUPFAM" id="SSF50978">
    <property type="entry name" value="WD40 repeat-like"/>
    <property type="match status" value="1"/>
</dbReference>
<gene>
    <name evidence="8" type="ORF">MNOR_LOCUS816</name>
</gene>
<evidence type="ECO:0000256" key="3">
    <source>
        <dbReference type="ARBA" id="ARBA00022574"/>
    </source>
</evidence>
<dbReference type="GO" id="GO:0032878">
    <property type="term" value="P:regulation of establishment or maintenance of cell polarity"/>
    <property type="evidence" value="ECO:0007669"/>
    <property type="project" value="TreeGrafter"/>
</dbReference>
<keyword evidence="2" id="KW-0268">Exocytosis</keyword>
<protein>
    <recommendedName>
        <fullName evidence="7">Lethal giant larvae homologue 2 domain-containing protein</fullName>
    </recommendedName>
</protein>
<feature type="compositionally biased region" description="Low complexity" evidence="6">
    <location>
        <begin position="677"/>
        <end position="687"/>
    </location>
</feature>
<dbReference type="PANTHER" id="PTHR10241">
    <property type="entry name" value="LETHAL 2 GIANT LARVAE PROTEIN"/>
    <property type="match status" value="1"/>
</dbReference>
<evidence type="ECO:0000256" key="1">
    <source>
        <dbReference type="ARBA" id="ARBA00008070"/>
    </source>
</evidence>
<evidence type="ECO:0000259" key="7">
    <source>
        <dbReference type="Pfam" id="PF08366"/>
    </source>
</evidence>
<dbReference type="InterPro" id="IPR000664">
    <property type="entry name" value="Lethal2_giant"/>
</dbReference>
<feature type="domain" description="Lethal giant larvae homologue 2" evidence="7">
    <location>
        <begin position="265"/>
        <end position="360"/>
    </location>
</feature>
<keyword evidence="9" id="KW-1185">Reference proteome</keyword>
<evidence type="ECO:0000256" key="4">
    <source>
        <dbReference type="ARBA" id="ARBA00022737"/>
    </source>
</evidence>
<evidence type="ECO:0000256" key="6">
    <source>
        <dbReference type="SAM" id="MobiDB-lite"/>
    </source>
</evidence>
<name>A0AAV2PI24_MEGNR</name>
<feature type="non-terminal residue" evidence="8">
    <location>
        <position position="752"/>
    </location>
</feature>
<proteinExistence type="inferred from homology"/>
<dbReference type="Proteomes" id="UP001497623">
    <property type="component" value="Unassembled WGS sequence"/>
</dbReference>
<evidence type="ECO:0000256" key="2">
    <source>
        <dbReference type="ARBA" id="ARBA00022483"/>
    </source>
</evidence>
<evidence type="ECO:0000313" key="8">
    <source>
        <dbReference type="EMBL" id="CAL4059773.1"/>
    </source>
</evidence>
<dbReference type="GO" id="GO:0008593">
    <property type="term" value="P:regulation of Notch signaling pathway"/>
    <property type="evidence" value="ECO:0007669"/>
    <property type="project" value="TreeGrafter"/>
</dbReference>
<dbReference type="InterPro" id="IPR001680">
    <property type="entry name" value="WD40_rpt"/>
</dbReference>
<feature type="region of interest" description="Disordered" evidence="6">
    <location>
        <begin position="395"/>
        <end position="423"/>
    </location>
</feature>
<dbReference type="GO" id="GO:0006887">
    <property type="term" value="P:exocytosis"/>
    <property type="evidence" value="ECO:0007669"/>
    <property type="project" value="UniProtKB-KW"/>
</dbReference>
<dbReference type="GO" id="GO:0005886">
    <property type="term" value="C:plasma membrane"/>
    <property type="evidence" value="ECO:0007669"/>
    <property type="project" value="TreeGrafter"/>
</dbReference>
<dbReference type="GO" id="GO:0045159">
    <property type="term" value="F:myosin II binding"/>
    <property type="evidence" value="ECO:0007669"/>
    <property type="project" value="TreeGrafter"/>
</dbReference>
<evidence type="ECO:0000313" key="9">
    <source>
        <dbReference type="Proteomes" id="UP001497623"/>
    </source>
</evidence>
<comment type="similarity">
    <text evidence="1">Belongs to the WD repeat L(2)GL family.</text>
</comment>
<dbReference type="GO" id="GO:0005096">
    <property type="term" value="F:GTPase activator activity"/>
    <property type="evidence" value="ECO:0007669"/>
    <property type="project" value="TreeGrafter"/>
</dbReference>
<feature type="repeat" description="WD" evidence="5">
    <location>
        <begin position="432"/>
        <end position="446"/>
    </location>
</feature>
<evidence type="ECO:0000256" key="5">
    <source>
        <dbReference type="PROSITE-ProRule" id="PRU00221"/>
    </source>
</evidence>
<feature type="region of interest" description="Disordered" evidence="6">
    <location>
        <begin position="653"/>
        <end position="693"/>
    </location>
</feature>
<keyword evidence="3 5" id="KW-0853">WD repeat</keyword>
<dbReference type="EMBL" id="CAXKWB010000191">
    <property type="protein sequence ID" value="CAL4059773.1"/>
    <property type="molecule type" value="Genomic_DNA"/>
</dbReference>
<dbReference type="GO" id="GO:0019905">
    <property type="term" value="F:syntaxin binding"/>
    <property type="evidence" value="ECO:0007669"/>
    <property type="project" value="TreeGrafter"/>
</dbReference>
<accession>A0AAV2PI24</accession>
<keyword evidence="4" id="KW-0677">Repeat</keyword>
<dbReference type="AlphaFoldDB" id="A0AAV2PI24"/>
<dbReference type="InterPro" id="IPR036322">
    <property type="entry name" value="WD40_repeat_dom_sf"/>
</dbReference>
<dbReference type="PRINTS" id="PR00962">
    <property type="entry name" value="LETHAL2GIANT"/>
</dbReference>
<dbReference type="InterPro" id="IPR013577">
    <property type="entry name" value="LLGL2"/>
</dbReference>
<dbReference type="PROSITE" id="PS50082">
    <property type="entry name" value="WD_REPEATS_2"/>
    <property type="match status" value="1"/>
</dbReference>
<dbReference type="GO" id="GO:0030866">
    <property type="term" value="P:cortical actin cytoskeleton organization"/>
    <property type="evidence" value="ECO:0007669"/>
    <property type="project" value="TreeGrafter"/>
</dbReference>
<feature type="compositionally biased region" description="Basic residues" evidence="6">
    <location>
        <begin position="653"/>
        <end position="663"/>
    </location>
</feature>
<dbReference type="Pfam" id="PF08366">
    <property type="entry name" value="LLGL"/>
    <property type="match status" value="1"/>
</dbReference>
<organism evidence="8 9">
    <name type="scientific">Meganyctiphanes norvegica</name>
    <name type="common">Northern krill</name>
    <name type="synonym">Thysanopoda norvegica</name>
    <dbReference type="NCBI Taxonomy" id="48144"/>
    <lineage>
        <taxon>Eukaryota</taxon>
        <taxon>Metazoa</taxon>
        <taxon>Ecdysozoa</taxon>
        <taxon>Arthropoda</taxon>
        <taxon>Crustacea</taxon>
        <taxon>Multicrustacea</taxon>
        <taxon>Malacostraca</taxon>
        <taxon>Eumalacostraca</taxon>
        <taxon>Eucarida</taxon>
        <taxon>Euphausiacea</taxon>
        <taxon>Euphausiidae</taxon>
        <taxon>Meganyctiphanes</taxon>
    </lineage>
</organism>
<dbReference type="GO" id="GO:0006893">
    <property type="term" value="P:Golgi to plasma membrane transport"/>
    <property type="evidence" value="ECO:0007669"/>
    <property type="project" value="TreeGrafter"/>
</dbReference>
<comment type="caution">
    <text evidence="8">The sequence shown here is derived from an EMBL/GenBank/DDBJ whole genome shotgun (WGS) entry which is preliminary data.</text>
</comment>
<sequence>MLKFMKHQHKLTPERIQKQKELFAFTKGCHHGFPAKPSALAWDPKLRLLALATKNAEIRVYGAPGIELYGVHENAEVAVTHLTFLPGTCNLVSLCEDNSLHRWKMCAAKGDTVQLVQEKTTSLEGKLKKISVIVPDAACENLLVGTEGGNIYLLNLNTFQMSDNIIYQDVVMQNVPEDYKVNPGPVEAIAEHPLEADKILIGYQRGLIVLWDKKNLQADQTYVCSQQLESMCWVPDGSEFTTSHNDGSYMTWSTTDTSTPKDGPHTVYGPFPCKPINKILRPQTKDGDLIVFGGGMPRASYGDRNTVTAIQDEEHVTFNLTSKVIDFVVVEETETGGASCLVILAEEEIVFLDLATEGWPAFSAPYLASLHTSAITCSTLVSAVAQDVFEKLKNAGNKQQSELPSRSWPINGGTPKDVNDITDSKGNSQKDMLLTGHEDGTIRFWDASGISLKLIYKLSTAPLFVSEDLGGDGAAAEDDDWPPFRKAGLFDPYSDDPRLGIKKMEMCAFTGALVVAGTAGQIMILNLVMEEKEILTQLVDVNLVAENDNFVWKSHSKLDMITEAVKFEAGMQPNVVIQFYPPASCTSLTLHSEWGLVACGTAHGFALFDFIQKKNLLAKSTLSALDLANAADEGPMSRRKSLKKSLRESFRRLRRGRSQRKTAKPGAISPTSQTGKSSGVGAAAVGSGDDESIRPVERAIESRSHASDYIGSMVRCLHLTKCFIANNKYSWIWGGTQNGKIVIQSAEIPFYE</sequence>
<reference evidence="8 9" key="1">
    <citation type="submission" date="2024-05" db="EMBL/GenBank/DDBJ databases">
        <authorList>
            <person name="Wallberg A."/>
        </authorList>
    </citation>
    <scope>NUCLEOTIDE SEQUENCE [LARGE SCALE GENOMIC DNA]</scope>
</reference>
<dbReference type="SMART" id="SM00320">
    <property type="entry name" value="WD40"/>
    <property type="match status" value="5"/>
</dbReference>
<dbReference type="InterPro" id="IPR015943">
    <property type="entry name" value="WD40/YVTN_repeat-like_dom_sf"/>
</dbReference>
<dbReference type="Gene3D" id="2.130.10.10">
    <property type="entry name" value="YVTN repeat-like/Quinoprotein amine dehydrogenase"/>
    <property type="match status" value="2"/>
</dbReference>